<dbReference type="InterPro" id="IPR002104">
    <property type="entry name" value="Integrase_catalytic"/>
</dbReference>
<dbReference type="PANTHER" id="PTHR30349">
    <property type="entry name" value="PHAGE INTEGRASE-RELATED"/>
    <property type="match status" value="1"/>
</dbReference>
<feature type="domain" description="Tyr recombinase" evidence="4">
    <location>
        <begin position="183"/>
        <end position="399"/>
    </location>
</feature>
<dbReference type="CDD" id="cd01189">
    <property type="entry name" value="INT_ICEBs1_C_like"/>
    <property type="match status" value="1"/>
</dbReference>
<keyword evidence="7" id="KW-1185">Reference proteome</keyword>
<dbReference type="InterPro" id="IPR013762">
    <property type="entry name" value="Integrase-like_cat_sf"/>
</dbReference>
<protein>
    <submittedName>
        <fullName evidence="6">Site-specific integrase</fullName>
    </submittedName>
</protein>
<dbReference type="Pfam" id="PF00589">
    <property type="entry name" value="Phage_integrase"/>
    <property type="match status" value="1"/>
</dbReference>
<sequence length="447" mass="49247">MAKLPVGVEKIEYESGTVRYEARVDAEVNGERRQFRRRFKTAAEASDYRKQMIAAAVAGKAVPTTALTVKMAVDEWLAAQEISPSTRAAYAAALAPVVERYGKKKVQTIEKSDVVELIKDLREGNGPGGRKWARTSINPMRARWQSVWEDLVEQGKVARNPVELVKPLRKRDDPVAAKKEVLDLSDRLTDAEVTALEAAHPATPPAEGHLRSPGYLAALRAPMIALGLIGLRRGEMAGLRWSSIDLDKGTMKVAVTTRIAVRGKVIEQGVGKTESAGRWLPLPEPTLAVLKAAKKRQDGEKERYGKRWVGGHDPYVLTQQNGRPCSPRTLNFWWNDALAAAGVPQRRLHASRHTAASRLISMGVTPAEVAAWLGHSDGGELVLRTYAHVHRDDLRSLASALDYSRERVLPENRGPVHWVDQELPSRVVAELGMVQDSSTGDWVFDGP</sequence>
<gene>
    <name evidence="6" type="ORF">HF999_04885</name>
</gene>
<organism evidence="6 7">
    <name type="scientific">Tsukamurella spumae</name>
    <dbReference type="NCBI Taxonomy" id="44753"/>
    <lineage>
        <taxon>Bacteria</taxon>
        <taxon>Bacillati</taxon>
        <taxon>Actinomycetota</taxon>
        <taxon>Actinomycetes</taxon>
        <taxon>Mycobacteriales</taxon>
        <taxon>Tsukamurellaceae</taxon>
        <taxon>Tsukamurella</taxon>
    </lineage>
</organism>
<dbReference type="InterPro" id="IPR050090">
    <property type="entry name" value="Tyrosine_recombinase_XerCD"/>
</dbReference>
<dbReference type="InterPro" id="IPR010998">
    <property type="entry name" value="Integrase_recombinase_N"/>
</dbReference>
<dbReference type="PROSITE" id="PS51898">
    <property type="entry name" value="TYR_RECOMBINASE"/>
    <property type="match status" value="1"/>
</dbReference>
<evidence type="ECO:0000256" key="1">
    <source>
        <dbReference type="ARBA" id="ARBA00023125"/>
    </source>
</evidence>
<evidence type="ECO:0000313" key="7">
    <source>
        <dbReference type="Proteomes" id="UP000582646"/>
    </source>
</evidence>
<evidence type="ECO:0000259" key="5">
    <source>
        <dbReference type="PROSITE" id="PS51900"/>
    </source>
</evidence>
<dbReference type="GO" id="GO:0015074">
    <property type="term" value="P:DNA integration"/>
    <property type="evidence" value="ECO:0007669"/>
    <property type="project" value="InterPro"/>
</dbReference>
<dbReference type="InterPro" id="IPR011010">
    <property type="entry name" value="DNA_brk_join_enz"/>
</dbReference>
<feature type="domain" description="Core-binding (CB)" evidence="5">
    <location>
        <begin position="67"/>
        <end position="152"/>
    </location>
</feature>
<proteinExistence type="predicted"/>
<dbReference type="PROSITE" id="PS51900">
    <property type="entry name" value="CB"/>
    <property type="match status" value="1"/>
</dbReference>
<dbReference type="SUPFAM" id="SSF56349">
    <property type="entry name" value="DNA breaking-rejoining enzymes"/>
    <property type="match status" value="1"/>
</dbReference>
<dbReference type="EMBL" id="JAAXOQ010000004">
    <property type="protein sequence ID" value="NKY17706.1"/>
    <property type="molecule type" value="Genomic_DNA"/>
</dbReference>
<dbReference type="Proteomes" id="UP000582646">
    <property type="component" value="Unassembled WGS sequence"/>
</dbReference>
<evidence type="ECO:0000259" key="4">
    <source>
        <dbReference type="PROSITE" id="PS51898"/>
    </source>
</evidence>
<accession>A0A846WZC2</accession>
<reference evidence="6 7" key="1">
    <citation type="submission" date="2020-04" db="EMBL/GenBank/DDBJ databases">
        <title>MicrobeNet Type strains.</title>
        <authorList>
            <person name="Nicholson A.C."/>
        </authorList>
    </citation>
    <scope>NUCLEOTIDE SEQUENCE [LARGE SCALE GENOMIC DNA]</scope>
    <source>
        <strain evidence="6 7">DSM 44113</strain>
    </source>
</reference>
<evidence type="ECO:0000256" key="3">
    <source>
        <dbReference type="PROSITE-ProRule" id="PRU01248"/>
    </source>
</evidence>
<dbReference type="GO" id="GO:0006310">
    <property type="term" value="P:DNA recombination"/>
    <property type="evidence" value="ECO:0007669"/>
    <property type="project" value="UniProtKB-KW"/>
</dbReference>
<dbReference type="PANTHER" id="PTHR30349:SF91">
    <property type="entry name" value="INTA PROTEIN"/>
    <property type="match status" value="1"/>
</dbReference>
<dbReference type="GO" id="GO:0003677">
    <property type="term" value="F:DNA binding"/>
    <property type="evidence" value="ECO:0007669"/>
    <property type="project" value="UniProtKB-UniRule"/>
</dbReference>
<evidence type="ECO:0000256" key="2">
    <source>
        <dbReference type="ARBA" id="ARBA00023172"/>
    </source>
</evidence>
<dbReference type="Gene3D" id="1.10.443.10">
    <property type="entry name" value="Intergrase catalytic core"/>
    <property type="match status" value="1"/>
</dbReference>
<dbReference type="InterPro" id="IPR044068">
    <property type="entry name" value="CB"/>
</dbReference>
<keyword evidence="1 3" id="KW-0238">DNA-binding</keyword>
<comment type="caution">
    <text evidence="6">The sequence shown here is derived from an EMBL/GenBank/DDBJ whole genome shotgun (WGS) entry which is preliminary data.</text>
</comment>
<evidence type="ECO:0000313" key="6">
    <source>
        <dbReference type="EMBL" id="NKY17706.1"/>
    </source>
</evidence>
<keyword evidence="2" id="KW-0233">DNA recombination</keyword>
<dbReference type="Gene3D" id="1.10.150.130">
    <property type="match status" value="1"/>
</dbReference>
<name>A0A846WZC2_9ACTN</name>
<dbReference type="AlphaFoldDB" id="A0A846WZC2"/>
<dbReference type="RefSeq" id="WP_168544773.1">
    <property type="nucleotide sequence ID" value="NZ_BAAAKS010000006.1"/>
</dbReference>